<proteinExistence type="predicted"/>
<dbReference type="OrthoDB" id="1339798at2759"/>
<dbReference type="STRING" id="3916.A0A1S3VJ05"/>
<reference evidence="2" key="1">
    <citation type="journal article" date="2014" name="Nat. Commun.">
        <title>Genome sequence of mungbean and insights into evolution within Vigna species.</title>
        <authorList>
            <person name="Kang Y.J."/>
            <person name="Kim S.K."/>
            <person name="Kim M.Y."/>
            <person name="Lestari P."/>
            <person name="Kim K.H."/>
            <person name="Ha B.K."/>
            <person name="Jun T.H."/>
            <person name="Hwang W.J."/>
            <person name="Lee T."/>
            <person name="Lee J."/>
            <person name="Shim S."/>
            <person name="Yoon M.Y."/>
            <person name="Jang Y.E."/>
            <person name="Han K.S."/>
            <person name="Taeprayoon P."/>
            <person name="Yoon N."/>
            <person name="Somta P."/>
            <person name="Tanya P."/>
            <person name="Kim K.S."/>
            <person name="Gwag J.G."/>
            <person name="Moon J.K."/>
            <person name="Lee Y.H."/>
            <person name="Park B.S."/>
            <person name="Bombarely A."/>
            <person name="Doyle J.J."/>
            <person name="Jackson S.A."/>
            <person name="Schafleitner R."/>
            <person name="Srinives P."/>
            <person name="Varshney R.K."/>
            <person name="Lee S.H."/>
        </authorList>
    </citation>
    <scope>NUCLEOTIDE SEQUENCE [LARGE SCALE GENOMIC DNA]</scope>
    <source>
        <strain evidence="2">cv. VC1973A</strain>
    </source>
</reference>
<reference evidence="3" key="2">
    <citation type="submission" date="2025-08" db="UniProtKB">
        <authorList>
            <consortium name="RefSeq"/>
        </authorList>
    </citation>
    <scope>IDENTIFICATION</scope>
    <source>
        <tissue evidence="3">Leaf</tissue>
    </source>
</reference>
<evidence type="ECO:0000256" key="1">
    <source>
        <dbReference type="SAM" id="MobiDB-lite"/>
    </source>
</evidence>
<dbReference type="PANTHER" id="PTHR36077:SF1">
    <property type="entry name" value="HOMEOBOX PROSPERO PROTEIN"/>
    <property type="match status" value="1"/>
</dbReference>
<dbReference type="PANTHER" id="PTHR36077">
    <property type="entry name" value="BNAA02G07370D PROTEIN"/>
    <property type="match status" value="1"/>
</dbReference>
<dbReference type="Proteomes" id="UP000087766">
    <property type="component" value="Chromosome 10"/>
</dbReference>
<dbReference type="KEGG" id="vra:106775645"/>
<evidence type="ECO:0000313" key="3">
    <source>
        <dbReference type="RefSeq" id="XP_014518270.1"/>
    </source>
</evidence>
<evidence type="ECO:0000313" key="2">
    <source>
        <dbReference type="Proteomes" id="UP000087766"/>
    </source>
</evidence>
<organism evidence="2 3">
    <name type="scientific">Vigna radiata var. radiata</name>
    <name type="common">Mung bean</name>
    <name type="synonym">Phaseolus aureus</name>
    <dbReference type="NCBI Taxonomy" id="3916"/>
    <lineage>
        <taxon>Eukaryota</taxon>
        <taxon>Viridiplantae</taxon>
        <taxon>Streptophyta</taxon>
        <taxon>Embryophyta</taxon>
        <taxon>Tracheophyta</taxon>
        <taxon>Spermatophyta</taxon>
        <taxon>Magnoliopsida</taxon>
        <taxon>eudicotyledons</taxon>
        <taxon>Gunneridae</taxon>
        <taxon>Pentapetalae</taxon>
        <taxon>rosids</taxon>
        <taxon>fabids</taxon>
        <taxon>Fabales</taxon>
        <taxon>Fabaceae</taxon>
        <taxon>Papilionoideae</taxon>
        <taxon>50 kb inversion clade</taxon>
        <taxon>NPAAA clade</taxon>
        <taxon>indigoferoid/millettioid clade</taxon>
        <taxon>Phaseoleae</taxon>
        <taxon>Vigna</taxon>
    </lineage>
</organism>
<dbReference type="SMR" id="A0A1S3VJ05"/>
<sequence length="146" mass="16988">MFRKLFRDPKTGFHLLSSMNSKKYLKNIGLEREDYYFLKHVGKGLLCTYAVLGAMWLYTENSSLGWGKLEPRLKEHEEALKDFIRKGRMIGDAFSPKGVGESDKDGNYNNQKETQNKNFDEEAQKLWLKLKNEVATELKEKGFDVE</sequence>
<accession>A0A1S3VJ05</accession>
<feature type="region of interest" description="Disordered" evidence="1">
    <location>
        <begin position="93"/>
        <end position="117"/>
    </location>
</feature>
<keyword evidence="2" id="KW-1185">Reference proteome</keyword>
<protein>
    <submittedName>
        <fullName evidence="3">Uncharacterized protein LOC106775645</fullName>
    </submittedName>
</protein>
<dbReference type="GeneID" id="106775645"/>
<name>A0A1S3VJ05_VIGRR</name>
<gene>
    <name evidence="3" type="primary">LOC106775645</name>
</gene>
<dbReference type="Gramene" id="Vradi10g03510.1">
    <property type="protein sequence ID" value="Vradi10g03510.1"/>
    <property type="gene ID" value="Vradi10g03510"/>
</dbReference>
<dbReference type="AlphaFoldDB" id="A0A1S3VJ05"/>
<dbReference type="RefSeq" id="XP_014518270.1">
    <property type="nucleotide sequence ID" value="XM_014662784.2"/>
</dbReference>